<evidence type="ECO:0000313" key="4">
    <source>
        <dbReference type="Proteomes" id="UP001152799"/>
    </source>
</evidence>
<accession>A0A9N9MXX8</accession>
<dbReference type="AlphaFoldDB" id="A0A9N9MXX8"/>
<organism evidence="3 4">
    <name type="scientific">Ceutorhynchus assimilis</name>
    <name type="common">cabbage seed weevil</name>
    <dbReference type="NCBI Taxonomy" id="467358"/>
    <lineage>
        <taxon>Eukaryota</taxon>
        <taxon>Metazoa</taxon>
        <taxon>Ecdysozoa</taxon>
        <taxon>Arthropoda</taxon>
        <taxon>Hexapoda</taxon>
        <taxon>Insecta</taxon>
        <taxon>Pterygota</taxon>
        <taxon>Neoptera</taxon>
        <taxon>Endopterygota</taxon>
        <taxon>Coleoptera</taxon>
        <taxon>Polyphaga</taxon>
        <taxon>Cucujiformia</taxon>
        <taxon>Curculionidae</taxon>
        <taxon>Ceutorhynchinae</taxon>
        <taxon>Ceutorhynchus</taxon>
    </lineage>
</organism>
<evidence type="ECO:0000313" key="3">
    <source>
        <dbReference type="EMBL" id="CAG9773715.1"/>
    </source>
</evidence>
<name>A0A9N9MXX8_9CUCU</name>
<dbReference type="Proteomes" id="UP001152799">
    <property type="component" value="Chromosome 9"/>
</dbReference>
<feature type="compositionally biased region" description="Basic and acidic residues" evidence="2">
    <location>
        <begin position="8"/>
        <end position="26"/>
    </location>
</feature>
<dbReference type="Gene3D" id="1.20.120.20">
    <property type="entry name" value="Apolipoprotein"/>
    <property type="match status" value="1"/>
</dbReference>
<protein>
    <submittedName>
        <fullName evidence="3">Uncharacterized protein</fullName>
    </submittedName>
</protein>
<feature type="region of interest" description="Disordered" evidence="2">
    <location>
        <begin position="1"/>
        <end position="28"/>
    </location>
</feature>
<keyword evidence="1" id="KW-0175">Coiled coil</keyword>
<reference evidence="3" key="1">
    <citation type="submission" date="2022-01" db="EMBL/GenBank/DDBJ databases">
        <authorList>
            <person name="King R."/>
        </authorList>
    </citation>
    <scope>NUCLEOTIDE SEQUENCE</scope>
</reference>
<proteinExistence type="predicted"/>
<keyword evidence="4" id="KW-1185">Reference proteome</keyword>
<gene>
    <name evidence="3" type="ORF">CEUTPL_LOCUS14101</name>
</gene>
<evidence type="ECO:0000256" key="1">
    <source>
        <dbReference type="SAM" id="Coils"/>
    </source>
</evidence>
<dbReference type="EMBL" id="OU892285">
    <property type="protein sequence ID" value="CAG9773715.1"/>
    <property type="molecule type" value="Genomic_DNA"/>
</dbReference>
<dbReference type="OrthoDB" id="10571331at2759"/>
<feature type="coiled-coil region" evidence="1">
    <location>
        <begin position="272"/>
        <end position="299"/>
    </location>
</feature>
<evidence type="ECO:0000256" key="2">
    <source>
        <dbReference type="SAM" id="MobiDB-lite"/>
    </source>
</evidence>
<sequence length="315" mass="36914">MTDPSESDEARKPESQPKTKSLKDRAAQQIQEVQTQYEETNKQLTGILTQHIPHEYYDDIYQNVASDYEDILQENMVKLKQIAKEDFDICNRNNQKLVEDTKEQIHCFIYKTFQEHASKKDFTQIAETIFENVNKKVREDLKSKTKSTTKAVESTRNSISPDININFDFRKMPEEVEAEQGLQKFFEEEILQFSEQIEEDFGNIREKMLEDVDETKNKLKEIMAKAREKAVPRELPEVRSLIPEAPENHTLLNLPSGSAVEQNINDLSSHTQNEFNKVNENMQKEVEETKEQINEKTKFYLEKGKNLLNFRDDPE</sequence>